<dbReference type="EMBL" id="CP007493">
    <property type="protein sequence ID" value="AJB42026.1"/>
    <property type="molecule type" value="Genomic_DNA"/>
</dbReference>
<name>A0A3G1A5G8_9CREN</name>
<dbReference type="GeneID" id="25406394"/>
<protein>
    <recommendedName>
        <fullName evidence="1">DUF6259 domain-containing protein</fullName>
    </recommendedName>
</protein>
<dbReference type="Proteomes" id="UP000266720">
    <property type="component" value="Chromosome"/>
</dbReference>
<dbReference type="STRING" id="697581.TCARB_0976"/>
<dbReference type="RefSeq" id="WP_148684626.1">
    <property type="nucleotide sequence ID" value="NZ_CP007493.1"/>
</dbReference>
<proteinExistence type="predicted"/>
<dbReference type="InterPro" id="IPR046226">
    <property type="entry name" value="DUF6259"/>
</dbReference>
<evidence type="ECO:0000313" key="2">
    <source>
        <dbReference type="EMBL" id="AJB42026.1"/>
    </source>
</evidence>
<evidence type="ECO:0000259" key="1">
    <source>
        <dbReference type="Pfam" id="PF19773"/>
    </source>
</evidence>
<accession>A0A3G1A5G8</accession>
<dbReference type="AlphaFoldDB" id="A0A3G1A5G8"/>
<feature type="domain" description="DUF6259" evidence="1">
    <location>
        <begin position="301"/>
        <end position="552"/>
    </location>
</feature>
<dbReference type="KEGG" id="tcb:TCARB_0976"/>
<dbReference type="Pfam" id="PF19773">
    <property type="entry name" value="DUF6259"/>
    <property type="match status" value="1"/>
</dbReference>
<reference evidence="3" key="1">
    <citation type="book" date="2010" name="EXTREMOPHILES" publisher="0:0-0">
        <title>Complete genome sequences of ten hyperthermophilic archaea reveal their metabolic capabilities and possible ecological roles.</title>
        <editorList>
            <person name="?"/>
        </editorList>
        <authorList>
            <person name="Ravin N.V."/>
            <person name="Mardanov A.V."/>
            <person name="Bonch-Osmolovskaya E.A."/>
            <person name="Skryabin K.G."/>
        </authorList>
    </citation>
    <scope>NUCLEOTIDE SEQUENCE [LARGE SCALE GENOMIC DNA]</scope>
    <source>
        <strain evidence="3">1505</strain>
    </source>
</reference>
<evidence type="ECO:0000313" key="3">
    <source>
        <dbReference type="Proteomes" id="UP000266720"/>
    </source>
</evidence>
<sequence>MKNNPPFSKSTFRQKGSSLFLLFLVLFQIFFTLPVLADSNINNPGTSSDVYIKVKENIIFIGNRFIEIAITLGNNTGGGIYSIKDKVRGVDFVRKKESVDIGLFALEYWYEPINWYAALLGRKADIRYRYVINNTGILLSLSWRDLTSTHEDRRFNVNVNVSVYVPSNSNLTYWFLEFTNNDNVIIENVHFPIIPGIDQISDESDGDYLVVPSWSGILLKNPARNLKEGKAYSTPYYPSGFLNMQFVAYYASNPKSGLYLGDYDTTGTYVKKFTFSRTSDGNSAWLINTHVLSFENQVKVALPYSVVIGIFYGDWYDASQIYKEWASKQWWASRTLSKNKDTPSWLKKSGPVIDFFTRYWERFSSGWNGPYYNLPPTVEAFKNFYNSTPVMWWRGWEKNGFGVSIPDYFPPTEGWDSFDSAIIGAHRKGGRVMTPVPAVNCYSLNASGWQEATKHAPRDRYGNLYTYTWFIHNNSGIVVKQVGIMMAPTDFWMNKILNITLELSTHGMDVIQLDGGPPMPWINYGDKLPKGGGNWWANNFIKIYSAVREGIKRFTQTEA</sequence>
<gene>
    <name evidence="2" type="ORF">TCARB_0976</name>
</gene>
<organism evidence="2 3">
    <name type="scientific">Thermofilum adornatum 1505</name>
    <dbReference type="NCBI Taxonomy" id="697581"/>
    <lineage>
        <taxon>Archaea</taxon>
        <taxon>Thermoproteota</taxon>
        <taxon>Thermoprotei</taxon>
        <taxon>Thermofilales</taxon>
        <taxon>Thermofilaceae</taxon>
        <taxon>Thermofilum</taxon>
    </lineage>
</organism>